<dbReference type="PROSITE" id="PS50949">
    <property type="entry name" value="HTH_GNTR"/>
    <property type="match status" value="1"/>
</dbReference>
<dbReference type="InterPro" id="IPR036388">
    <property type="entry name" value="WH-like_DNA-bd_sf"/>
</dbReference>
<proteinExistence type="predicted"/>
<sequence length="238" mass="26540">MSILESLREISIEKPSDVIIRQIRELITSGQLNPGDTLPSERKLSEKFGVGRSYVREAIKKLEFYGILRTSPQSGTTVAGMGMQALQGLITDVLKMNQGDFHSLAETRVILETNAAKLAASRRTEEDIERMEAALLNYEKSVAEGSSAVEEDLMFHLSISEAAKNGALKNLLMIIVPDILTFYNKEEVCGKGRARQALEEHKAILRYIKEGNAEAAETAMYEHLQDVLMHSMKQRTLV</sequence>
<evidence type="ECO:0000256" key="1">
    <source>
        <dbReference type="ARBA" id="ARBA00023015"/>
    </source>
</evidence>
<dbReference type="PRINTS" id="PR00035">
    <property type="entry name" value="HTHGNTR"/>
</dbReference>
<keyword evidence="2" id="KW-0238">DNA-binding</keyword>
<dbReference type="RefSeq" id="WP_345374548.1">
    <property type="nucleotide sequence ID" value="NZ_BAABJX010000059.1"/>
</dbReference>
<dbReference type="SUPFAM" id="SSF46785">
    <property type="entry name" value="Winged helix' DNA-binding domain"/>
    <property type="match status" value="1"/>
</dbReference>
<dbReference type="Proteomes" id="UP001500298">
    <property type="component" value="Unassembled WGS sequence"/>
</dbReference>
<evidence type="ECO:0000313" key="6">
    <source>
        <dbReference type="Proteomes" id="UP001500298"/>
    </source>
</evidence>
<organism evidence="5 6">
    <name type="scientific">Algivirga pacifica</name>
    <dbReference type="NCBI Taxonomy" id="1162670"/>
    <lineage>
        <taxon>Bacteria</taxon>
        <taxon>Pseudomonadati</taxon>
        <taxon>Bacteroidota</taxon>
        <taxon>Cytophagia</taxon>
        <taxon>Cytophagales</taxon>
        <taxon>Flammeovirgaceae</taxon>
        <taxon>Algivirga</taxon>
    </lineage>
</organism>
<dbReference type="InterPro" id="IPR011711">
    <property type="entry name" value="GntR_C"/>
</dbReference>
<dbReference type="SUPFAM" id="SSF48008">
    <property type="entry name" value="GntR ligand-binding domain-like"/>
    <property type="match status" value="1"/>
</dbReference>
<name>A0ABP9DN95_9BACT</name>
<evidence type="ECO:0000256" key="2">
    <source>
        <dbReference type="ARBA" id="ARBA00023125"/>
    </source>
</evidence>
<gene>
    <name evidence="5" type="ORF">GCM10023331_36980</name>
</gene>
<dbReference type="InterPro" id="IPR000524">
    <property type="entry name" value="Tscrpt_reg_HTH_GntR"/>
</dbReference>
<dbReference type="SMART" id="SM00345">
    <property type="entry name" value="HTH_GNTR"/>
    <property type="match status" value="1"/>
</dbReference>
<dbReference type="Gene3D" id="1.20.120.530">
    <property type="entry name" value="GntR ligand-binding domain-like"/>
    <property type="match status" value="1"/>
</dbReference>
<dbReference type="PANTHER" id="PTHR43537:SF5">
    <property type="entry name" value="UXU OPERON TRANSCRIPTIONAL REGULATOR"/>
    <property type="match status" value="1"/>
</dbReference>
<dbReference type="Pfam" id="PF00392">
    <property type="entry name" value="GntR"/>
    <property type="match status" value="1"/>
</dbReference>
<reference evidence="6" key="1">
    <citation type="journal article" date="2019" name="Int. J. Syst. Evol. Microbiol.">
        <title>The Global Catalogue of Microorganisms (GCM) 10K type strain sequencing project: providing services to taxonomists for standard genome sequencing and annotation.</title>
        <authorList>
            <consortium name="The Broad Institute Genomics Platform"/>
            <consortium name="The Broad Institute Genome Sequencing Center for Infectious Disease"/>
            <person name="Wu L."/>
            <person name="Ma J."/>
        </authorList>
    </citation>
    <scope>NUCLEOTIDE SEQUENCE [LARGE SCALE GENOMIC DNA]</scope>
    <source>
        <strain evidence="6">JCM 18326</strain>
    </source>
</reference>
<dbReference type="CDD" id="cd07377">
    <property type="entry name" value="WHTH_GntR"/>
    <property type="match status" value="1"/>
</dbReference>
<comment type="caution">
    <text evidence="5">The sequence shown here is derived from an EMBL/GenBank/DDBJ whole genome shotgun (WGS) entry which is preliminary data.</text>
</comment>
<dbReference type="InterPro" id="IPR036390">
    <property type="entry name" value="WH_DNA-bd_sf"/>
</dbReference>
<evidence type="ECO:0000313" key="5">
    <source>
        <dbReference type="EMBL" id="GAA4848830.1"/>
    </source>
</evidence>
<dbReference type="PANTHER" id="PTHR43537">
    <property type="entry name" value="TRANSCRIPTIONAL REGULATOR, GNTR FAMILY"/>
    <property type="match status" value="1"/>
</dbReference>
<accession>A0ABP9DN95</accession>
<dbReference type="EMBL" id="BAABJX010000059">
    <property type="protein sequence ID" value="GAA4848830.1"/>
    <property type="molecule type" value="Genomic_DNA"/>
</dbReference>
<keyword evidence="1" id="KW-0805">Transcription regulation</keyword>
<evidence type="ECO:0000259" key="4">
    <source>
        <dbReference type="PROSITE" id="PS50949"/>
    </source>
</evidence>
<protein>
    <submittedName>
        <fullName evidence="5">GntR family transcriptional regulator</fullName>
    </submittedName>
</protein>
<feature type="domain" description="HTH gntR-type" evidence="4">
    <location>
        <begin position="13"/>
        <end position="81"/>
    </location>
</feature>
<dbReference type="Gene3D" id="1.10.10.10">
    <property type="entry name" value="Winged helix-like DNA-binding domain superfamily/Winged helix DNA-binding domain"/>
    <property type="match status" value="1"/>
</dbReference>
<evidence type="ECO:0000256" key="3">
    <source>
        <dbReference type="ARBA" id="ARBA00023163"/>
    </source>
</evidence>
<dbReference type="Pfam" id="PF07729">
    <property type="entry name" value="FCD"/>
    <property type="match status" value="1"/>
</dbReference>
<keyword evidence="6" id="KW-1185">Reference proteome</keyword>
<dbReference type="InterPro" id="IPR008920">
    <property type="entry name" value="TF_FadR/GntR_C"/>
</dbReference>
<keyword evidence="3" id="KW-0804">Transcription</keyword>
<dbReference type="SMART" id="SM00895">
    <property type="entry name" value="FCD"/>
    <property type="match status" value="1"/>
</dbReference>